<dbReference type="SUPFAM" id="SSF51905">
    <property type="entry name" value="FAD/NAD(P)-binding domain"/>
    <property type="match status" value="1"/>
</dbReference>
<dbReference type="InterPro" id="IPR036188">
    <property type="entry name" value="FAD/NAD-bd_sf"/>
</dbReference>
<feature type="domain" description="Glucose-methanol-choline oxidoreductase N-terminal" evidence="6">
    <location>
        <begin position="81"/>
        <end position="104"/>
    </location>
</feature>
<dbReference type="InterPro" id="IPR007867">
    <property type="entry name" value="GMC_OxRtase_C"/>
</dbReference>
<dbReference type="RefSeq" id="WP_244768788.1">
    <property type="nucleotide sequence ID" value="NZ_BSOP01000030.1"/>
</dbReference>
<evidence type="ECO:0000256" key="1">
    <source>
        <dbReference type="ARBA" id="ARBA00001974"/>
    </source>
</evidence>
<organism evidence="8 9">
    <name type="scientific">Shinella yambaruensis</name>
    <dbReference type="NCBI Taxonomy" id="415996"/>
    <lineage>
        <taxon>Bacteria</taxon>
        <taxon>Pseudomonadati</taxon>
        <taxon>Pseudomonadota</taxon>
        <taxon>Alphaproteobacteria</taxon>
        <taxon>Hyphomicrobiales</taxon>
        <taxon>Rhizobiaceae</taxon>
        <taxon>Shinella</taxon>
    </lineage>
</organism>
<keyword evidence="4 5" id="KW-0274">FAD</keyword>
<evidence type="ECO:0000259" key="7">
    <source>
        <dbReference type="PROSITE" id="PS00624"/>
    </source>
</evidence>
<proteinExistence type="inferred from homology"/>
<dbReference type="Proteomes" id="UP001156702">
    <property type="component" value="Unassembled WGS sequence"/>
</dbReference>
<gene>
    <name evidence="8" type="ORF">GCM10007923_35670</name>
</gene>
<dbReference type="PANTHER" id="PTHR11552">
    <property type="entry name" value="GLUCOSE-METHANOL-CHOLINE GMC OXIDOREDUCTASE"/>
    <property type="match status" value="1"/>
</dbReference>
<dbReference type="Pfam" id="PF00732">
    <property type="entry name" value="GMC_oxred_N"/>
    <property type="match status" value="1"/>
</dbReference>
<keyword evidence="9" id="KW-1185">Reference proteome</keyword>
<dbReference type="InterPro" id="IPR000172">
    <property type="entry name" value="GMC_OxRdtase_N"/>
</dbReference>
<dbReference type="Pfam" id="PF05199">
    <property type="entry name" value="GMC_oxred_C"/>
    <property type="match status" value="1"/>
</dbReference>
<name>A0ABQ5ZN99_9HYPH</name>
<dbReference type="PROSITE" id="PS00623">
    <property type="entry name" value="GMC_OXRED_1"/>
    <property type="match status" value="1"/>
</dbReference>
<dbReference type="PROSITE" id="PS00624">
    <property type="entry name" value="GMC_OXRED_2"/>
    <property type="match status" value="1"/>
</dbReference>
<evidence type="ECO:0000256" key="5">
    <source>
        <dbReference type="RuleBase" id="RU003968"/>
    </source>
</evidence>
<reference evidence="9" key="1">
    <citation type="journal article" date="2019" name="Int. J. Syst. Evol. Microbiol.">
        <title>The Global Catalogue of Microorganisms (GCM) 10K type strain sequencing project: providing services to taxonomists for standard genome sequencing and annotation.</title>
        <authorList>
            <consortium name="The Broad Institute Genomics Platform"/>
            <consortium name="The Broad Institute Genome Sequencing Center for Infectious Disease"/>
            <person name="Wu L."/>
            <person name="Ma J."/>
        </authorList>
    </citation>
    <scope>NUCLEOTIDE SEQUENCE [LARGE SCALE GENOMIC DNA]</scope>
    <source>
        <strain evidence="9">NBRC 102122</strain>
    </source>
</reference>
<dbReference type="EMBL" id="BSOP01000030">
    <property type="protein sequence ID" value="GLR52353.1"/>
    <property type="molecule type" value="Genomic_DNA"/>
</dbReference>
<dbReference type="PIRSF" id="PIRSF000137">
    <property type="entry name" value="Alcohol_oxidase"/>
    <property type="match status" value="1"/>
</dbReference>
<protein>
    <submittedName>
        <fullName evidence="8">Glucose-methanol-choline oxidoreductase</fullName>
    </submittedName>
</protein>
<evidence type="ECO:0000256" key="2">
    <source>
        <dbReference type="ARBA" id="ARBA00010790"/>
    </source>
</evidence>
<evidence type="ECO:0000313" key="9">
    <source>
        <dbReference type="Proteomes" id="UP001156702"/>
    </source>
</evidence>
<dbReference type="PANTHER" id="PTHR11552:SF147">
    <property type="entry name" value="CHOLINE DEHYDROGENASE, MITOCHONDRIAL"/>
    <property type="match status" value="1"/>
</dbReference>
<evidence type="ECO:0000256" key="4">
    <source>
        <dbReference type="ARBA" id="ARBA00022827"/>
    </source>
</evidence>
<evidence type="ECO:0000256" key="3">
    <source>
        <dbReference type="ARBA" id="ARBA00022630"/>
    </source>
</evidence>
<keyword evidence="3 5" id="KW-0285">Flavoprotein</keyword>
<evidence type="ECO:0000259" key="6">
    <source>
        <dbReference type="PROSITE" id="PS00623"/>
    </source>
</evidence>
<dbReference type="Gene3D" id="3.30.560.10">
    <property type="entry name" value="Glucose Oxidase, domain 3"/>
    <property type="match status" value="1"/>
</dbReference>
<dbReference type="SUPFAM" id="SSF54373">
    <property type="entry name" value="FAD-linked reductases, C-terminal domain"/>
    <property type="match status" value="1"/>
</dbReference>
<comment type="similarity">
    <text evidence="2 5">Belongs to the GMC oxidoreductase family.</text>
</comment>
<comment type="cofactor">
    <cofactor evidence="1">
        <name>FAD</name>
        <dbReference type="ChEBI" id="CHEBI:57692"/>
    </cofactor>
</comment>
<accession>A0ABQ5ZN99</accession>
<evidence type="ECO:0000313" key="8">
    <source>
        <dbReference type="EMBL" id="GLR52353.1"/>
    </source>
</evidence>
<dbReference type="InterPro" id="IPR012132">
    <property type="entry name" value="GMC_OxRdtase"/>
</dbReference>
<feature type="domain" description="Glucose-methanol-choline oxidoreductase N-terminal" evidence="7">
    <location>
        <begin position="260"/>
        <end position="274"/>
    </location>
</feature>
<dbReference type="Gene3D" id="3.50.50.60">
    <property type="entry name" value="FAD/NAD(P)-binding domain"/>
    <property type="match status" value="1"/>
</dbReference>
<sequence length="539" mass="58055">MTGFDYIIVGGGSSGCVTAAKLVSEHGARVALIEEGPSNRHPLLRMPAGFVKMLKGSRYLTFHKTEPQPQLDGRSHDLPQGRVLGGGSTVNAMVYMRGRRSDYDAWNRMTKAGPNDIGWDWGWDDILPHYRRQEGNQSLAGPAHGTDGPLKVSNPRHIAEISNVFVKTLQEMGLPLRNDFNDGTQDGVGYMQTTIGGARRCGAVEAFVEPLAADPKLTILTGVRVLRLLIEGGKAAGVEIAEGSRIRTLHAANEVILTAGAFGTPKILMLSGIGPAHELRRHGIAVETDLAGVGENLMDHHEVPLVAATHEKLGYYGEDRGLRMLRNGLQYMLFGSGPVSTNGCEACAFINPLDPAGEPMIQFYCVPTVYLDRDVMGVAPTDGVTLNSCLLQPKARGTVRLRSADPADLPMINSNYLGHEDDIRHEIAGLRFARAVLQTGPMAKVVKGEIFPGEGFRSDAELLAHCKRTVKTNYHPCGTARMGAEDDPLAVLTPDLRVKGIEGLRVFDVSMMPRIVSGNTNAPAMAVADRGVDIMMGAA</sequence>
<comment type="caution">
    <text evidence="8">The sequence shown here is derived from an EMBL/GenBank/DDBJ whole genome shotgun (WGS) entry which is preliminary data.</text>
</comment>